<accession>D5EE87</accession>
<dbReference type="InterPro" id="IPR001608">
    <property type="entry name" value="Ala_racemase_N"/>
</dbReference>
<evidence type="ECO:0000259" key="4">
    <source>
        <dbReference type="Pfam" id="PF01168"/>
    </source>
</evidence>
<keyword evidence="2" id="KW-0663">Pyridoxal phosphate</keyword>
<dbReference type="EMBL" id="CP001997">
    <property type="protein sequence ID" value="ADE56869.1"/>
    <property type="molecule type" value="Genomic_DNA"/>
</dbReference>
<dbReference type="PANTHER" id="PTHR30511">
    <property type="entry name" value="ALANINE RACEMASE"/>
    <property type="match status" value="1"/>
</dbReference>
<evidence type="ECO:0000313" key="6">
    <source>
        <dbReference type="Proteomes" id="UP000002366"/>
    </source>
</evidence>
<keyword evidence="6" id="KW-1185">Reference proteome</keyword>
<gene>
    <name evidence="5" type="ordered locus">Amico_0736</name>
</gene>
<dbReference type="GO" id="GO:0030170">
    <property type="term" value="F:pyridoxal phosphate binding"/>
    <property type="evidence" value="ECO:0007669"/>
    <property type="project" value="TreeGrafter"/>
</dbReference>
<dbReference type="SUPFAM" id="SSF51419">
    <property type="entry name" value="PLP-binding barrel"/>
    <property type="match status" value="1"/>
</dbReference>
<dbReference type="RefSeq" id="WP_013048135.1">
    <property type="nucleotide sequence ID" value="NC_014011.1"/>
</dbReference>
<protein>
    <submittedName>
        <fullName evidence="5">Alanine racemase domain protein</fullName>
    </submittedName>
</protein>
<evidence type="ECO:0000313" key="5">
    <source>
        <dbReference type="EMBL" id="ADE56869.1"/>
    </source>
</evidence>
<dbReference type="GO" id="GO:0005829">
    <property type="term" value="C:cytosol"/>
    <property type="evidence" value="ECO:0007669"/>
    <property type="project" value="TreeGrafter"/>
</dbReference>
<dbReference type="Gene3D" id="3.20.20.10">
    <property type="entry name" value="Alanine racemase"/>
    <property type="match status" value="1"/>
</dbReference>
<dbReference type="InterPro" id="IPR000821">
    <property type="entry name" value="Ala_racemase"/>
</dbReference>
<dbReference type="GO" id="GO:0008784">
    <property type="term" value="F:alanine racemase activity"/>
    <property type="evidence" value="ECO:0007669"/>
    <property type="project" value="TreeGrafter"/>
</dbReference>
<dbReference type="Proteomes" id="UP000002366">
    <property type="component" value="Chromosome"/>
</dbReference>
<name>D5EE87_AMICL</name>
<dbReference type="Pfam" id="PF01168">
    <property type="entry name" value="Ala_racemase_N"/>
    <property type="match status" value="1"/>
</dbReference>
<dbReference type="InterPro" id="IPR029066">
    <property type="entry name" value="PLP-binding_barrel"/>
</dbReference>
<dbReference type="OrthoDB" id="504078at2"/>
<evidence type="ECO:0000256" key="3">
    <source>
        <dbReference type="ARBA" id="ARBA00023235"/>
    </source>
</evidence>
<evidence type="ECO:0000256" key="2">
    <source>
        <dbReference type="ARBA" id="ARBA00022898"/>
    </source>
</evidence>
<comment type="cofactor">
    <cofactor evidence="1">
        <name>pyridoxal 5'-phosphate</name>
        <dbReference type="ChEBI" id="CHEBI:597326"/>
    </cofactor>
</comment>
<dbReference type="eggNOG" id="COG3457">
    <property type="taxonomic scope" value="Bacteria"/>
</dbReference>
<evidence type="ECO:0000256" key="1">
    <source>
        <dbReference type="ARBA" id="ARBA00001933"/>
    </source>
</evidence>
<keyword evidence="3" id="KW-0413">Isomerase</keyword>
<organism evidence="5 6">
    <name type="scientific">Aminobacterium colombiense (strain DSM 12261 / ALA-1)</name>
    <dbReference type="NCBI Taxonomy" id="572547"/>
    <lineage>
        <taxon>Bacteria</taxon>
        <taxon>Thermotogati</taxon>
        <taxon>Synergistota</taxon>
        <taxon>Synergistia</taxon>
        <taxon>Synergistales</taxon>
        <taxon>Aminobacteriaceae</taxon>
        <taxon>Aminobacterium</taxon>
    </lineage>
</organism>
<dbReference type="HOGENOM" id="CLU_067103_0_0_0"/>
<dbReference type="STRING" id="572547.Amico_0736"/>
<dbReference type="AlphaFoldDB" id="D5EE87"/>
<proteinExistence type="predicted"/>
<dbReference type="CDD" id="cd06815">
    <property type="entry name" value="PLPDE_III_AR_like_1"/>
    <property type="match status" value="1"/>
</dbReference>
<sequence length="358" mass="39075">MGIYPRLIVFCDKIAYNAAQIVSLCRQWNIGVYGVAKGACAQGDIVHVMVESGCEGIADSRIKNLYRLKKEMRLSVPVMMLRPPMMSEIPEVVEYGDSSVVSMSETIRALDHESVFQKKDHLVLLMIDLGDLREGIWPDELEQIGKILKGCQRVRCMGVGVNFGCFGGVRPSMEKLEELGVLEKELESLLGYPLKVCSGGSTSSLALIEDGTMPSNVNALRIGEAILLGTDSSGGRPLPFLKQQTVILETEIIEVKRKPSFPLGEIAADAFGNIPSFVDRGVRLRAISAIGKQDARIEGLSPLEEGIEILGASSDHMVLDAEKYGRTLHVGDKVHFSVKYSALLALTTSPYVSIHVIK</sequence>
<feature type="domain" description="Alanine racemase N-terminal" evidence="4">
    <location>
        <begin position="12"/>
        <end position="227"/>
    </location>
</feature>
<reference evidence="5 6" key="1">
    <citation type="journal article" date="2010" name="Stand. Genomic Sci.">
        <title>Complete genome sequence of Aminobacterium colombiense type strain (ALA-1).</title>
        <authorList>
            <person name="Chertkov O."/>
            <person name="Sikorski J."/>
            <person name="Brambilla E."/>
            <person name="Lapidus A."/>
            <person name="Copeland A."/>
            <person name="Glavina Del Rio T."/>
            <person name="Nolan M."/>
            <person name="Lucas S."/>
            <person name="Tice H."/>
            <person name="Cheng J.F."/>
            <person name="Han C."/>
            <person name="Detter J.C."/>
            <person name="Bruce D."/>
            <person name="Tapia R."/>
            <person name="Goodwin L."/>
            <person name="Pitluck S."/>
            <person name="Liolios K."/>
            <person name="Ivanova N."/>
            <person name="Mavromatis K."/>
            <person name="Ovchinnikova G."/>
            <person name="Pati A."/>
            <person name="Chen A."/>
            <person name="Palaniappan K."/>
            <person name="Land M."/>
            <person name="Hauser L."/>
            <person name="Chang Y.J."/>
            <person name="Jeffries C.D."/>
            <person name="Spring S."/>
            <person name="Rohde M."/>
            <person name="Goker M."/>
            <person name="Bristow J."/>
            <person name="Eisen J.A."/>
            <person name="Markowitz V."/>
            <person name="Hugenholtz P."/>
            <person name="Kyrpides N.C."/>
            <person name="Klenk H.P."/>
        </authorList>
    </citation>
    <scope>NUCLEOTIDE SEQUENCE [LARGE SCALE GENOMIC DNA]</scope>
    <source>
        <strain evidence="6">DSM 12261 / ALA-1</strain>
    </source>
</reference>
<dbReference type="KEGG" id="aco:Amico_0736"/>
<dbReference type="PANTHER" id="PTHR30511:SF3">
    <property type="entry name" value="LYSINE RACEMASE"/>
    <property type="match status" value="1"/>
</dbReference>